<proteinExistence type="predicted"/>
<dbReference type="GeneTree" id="ENSGT00390000008978"/>
<sequence>MWSGLLPPGVRESDLSEDGGDEEETPSILSGQEAPRTDPAEPGCPPGVSDRCFRKFLDLREKRCEIIAGTKRPERRRRKRRRWRGKCKKTVEGNQEAISSPPPAQSAALEALQPYFGADDQFEPPVCKKIIKKSRLEEELDGAVWRGDVETAESLSDRLATREPSDWIQTPSIHSWSSTFFVFLTWLHVLLNHVVLLRSCWISCFIVSGSISCFHSLKEDAFLGSLPFL</sequence>
<name>A0A8C5QA85_9ANUR</name>
<protein>
    <submittedName>
        <fullName evidence="2">Uncharacterized protein</fullName>
    </submittedName>
</protein>
<dbReference type="OrthoDB" id="2418792at2759"/>
<feature type="compositionally biased region" description="Basic residues" evidence="1">
    <location>
        <begin position="75"/>
        <end position="88"/>
    </location>
</feature>
<feature type="compositionally biased region" description="Acidic residues" evidence="1">
    <location>
        <begin position="15"/>
        <end position="25"/>
    </location>
</feature>
<dbReference type="InterPro" id="IPR037690">
    <property type="entry name" value="FAM204A"/>
</dbReference>
<dbReference type="PANTHER" id="PTHR14386:SF2">
    <property type="entry name" value="PROTEIN FAM204A"/>
    <property type="match status" value="1"/>
</dbReference>
<dbReference type="Ensembl" id="ENSLLET00000035809.1">
    <property type="protein sequence ID" value="ENSLLEP00000034496.1"/>
    <property type="gene ID" value="ENSLLEG00000021815.1"/>
</dbReference>
<dbReference type="Proteomes" id="UP000694569">
    <property type="component" value="Unplaced"/>
</dbReference>
<evidence type="ECO:0000313" key="3">
    <source>
        <dbReference type="Proteomes" id="UP000694569"/>
    </source>
</evidence>
<reference evidence="2" key="1">
    <citation type="submission" date="2025-08" db="UniProtKB">
        <authorList>
            <consortium name="Ensembl"/>
        </authorList>
    </citation>
    <scope>IDENTIFICATION</scope>
</reference>
<evidence type="ECO:0000313" key="2">
    <source>
        <dbReference type="Ensembl" id="ENSLLEP00000034496.1"/>
    </source>
</evidence>
<dbReference type="AlphaFoldDB" id="A0A8C5QA85"/>
<evidence type="ECO:0000256" key="1">
    <source>
        <dbReference type="SAM" id="MobiDB-lite"/>
    </source>
</evidence>
<keyword evidence="3" id="KW-1185">Reference proteome</keyword>
<feature type="region of interest" description="Disordered" evidence="1">
    <location>
        <begin position="75"/>
        <end position="102"/>
    </location>
</feature>
<feature type="region of interest" description="Disordered" evidence="1">
    <location>
        <begin position="1"/>
        <end position="48"/>
    </location>
</feature>
<reference evidence="2" key="2">
    <citation type="submission" date="2025-09" db="UniProtKB">
        <authorList>
            <consortium name="Ensembl"/>
        </authorList>
    </citation>
    <scope>IDENTIFICATION</scope>
</reference>
<dbReference type="PANTHER" id="PTHR14386">
    <property type="entry name" value="PROTEIN FAM204A"/>
    <property type="match status" value="1"/>
</dbReference>
<accession>A0A8C5QA85</accession>
<organism evidence="2 3">
    <name type="scientific">Leptobrachium leishanense</name>
    <name type="common">Leishan spiny toad</name>
    <dbReference type="NCBI Taxonomy" id="445787"/>
    <lineage>
        <taxon>Eukaryota</taxon>
        <taxon>Metazoa</taxon>
        <taxon>Chordata</taxon>
        <taxon>Craniata</taxon>
        <taxon>Vertebrata</taxon>
        <taxon>Euteleostomi</taxon>
        <taxon>Amphibia</taxon>
        <taxon>Batrachia</taxon>
        <taxon>Anura</taxon>
        <taxon>Pelobatoidea</taxon>
        <taxon>Megophryidae</taxon>
        <taxon>Leptobrachium</taxon>
    </lineage>
</organism>